<proteinExistence type="predicted"/>
<comment type="caution">
    <text evidence="7">The sequence shown here is derived from an EMBL/GenBank/DDBJ whole genome shotgun (WGS) entry which is preliminary data.</text>
</comment>
<dbReference type="GO" id="GO:0000981">
    <property type="term" value="F:DNA-binding transcription factor activity, RNA polymerase II-specific"/>
    <property type="evidence" value="ECO:0007669"/>
    <property type="project" value="TreeGrafter"/>
</dbReference>
<reference evidence="7 8" key="1">
    <citation type="submission" date="2019-05" db="EMBL/GenBank/DDBJ databases">
        <title>Another draft genome of Portunus trituberculatus and its Hox gene families provides insights of decapod evolution.</title>
        <authorList>
            <person name="Jeong J.-H."/>
            <person name="Song I."/>
            <person name="Kim S."/>
            <person name="Choi T."/>
            <person name="Kim D."/>
            <person name="Ryu S."/>
            <person name="Kim W."/>
        </authorList>
    </citation>
    <scope>NUCLEOTIDE SEQUENCE [LARGE SCALE GENOMIC DNA]</scope>
    <source>
        <tissue evidence="7">Muscle</tissue>
    </source>
</reference>
<dbReference type="InterPro" id="IPR008984">
    <property type="entry name" value="SMAD_FHA_dom_sf"/>
</dbReference>
<dbReference type="Gene3D" id="2.60.200.20">
    <property type="match status" value="1"/>
</dbReference>
<keyword evidence="3" id="KW-0804">Transcription</keyword>
<sequence>MSRGPDQHAWALLALQKPAPASPHRVPAWASDRKGTPIARLEGKEFEYMVRQSRVVIGRNSSKGDVDVNMGHNSFISRRHIEIYFETPHFYMICNGKNGVFVDGVFQRKGAPPLQLPRHERFCHFGGVDMVTEVLDLSPGCTLRFPSTNIKIQFQSLVDDLDPPPARVPSPPKRKIQPLKINIPEQDASIGSPFPSPTGTIR</sequence>
<evidence type="ECO:0000313" key="7">
    <source>
        <dbReference type="EMBL" id="MPC10905.1"/>
    </source>
</evidence>
<dbReference type="AlphaFoldDB" id="A0A5B7CNZ4"/>
<dbReference type="Proteomes" id="UP000324222">
    <property type="component" value="Unassembled WGS sequence"/>
</dbReference>
<name>A0A5B7CNZ4_PORTR</name>
<dbReference type="GO" id="GO:0000978">
    <property type="term" value="F:RNA polymerase II cis-regulatory region sequence-specific DNA binding"/>
    <property type="evidence" value="ECO:0007669"/>
    <property type="project" value="TreeGrafter"/>
</dbReference>
<accession>A0A5B7CNZ4</accession>
<dbReference type="SMART" id="SM00240">
    <property type="entry name" value="FHA"/>
    <property type="match status" value="1"/>
</dbReference>
<gene>
    <name evidence="7" type="primary">FOXK1</name>
    <name evidence="7" type="ORF">E2C01_003549</name>
</gene>
<dbReference type="GO" id="GO:0005634">
    <property type="term" value="C:nucleus"/>
    <property type="evidence" value="ECO:0007669"/>
    <property type="project" value="UniProtKB-SubCell"/>
</dbReference>
<organism evidence="7 8">
    <name type="scientific">Portunus trituberculatus</name>
    <name type="common">Swimming crab</name>
    <name type="synonym">Neptunus trituberculatus</name>
    <dbReference type="NCBI Taxonomy" id="210409"/>
    <lineage>
        <taxon>Eukaryota</taxon>
        <taxon>Metazoa</taxon>
        <taxon>Ecdysozoa</taxon>
        <taxon>Arthropoda</taxon>
        <taxon>Crustacea</taxon>
        <taxon>Multicrustacea</taxon>
        <taxon>Malacostraca</taxon>
        <taxon>Eumalacostraca</taxon>
        <taxon>Eucarida</taxon>
        <taxon>Decapoda</taxon>
        <taxon>Pleocyemata</taxon>
        <taxon>Brachyura</taxon>
        <taxon>Eubrachyura</taxon>
        <taxon>Portunoidea</taxon>
        <taxon>Portunidae</taxon>
        <taxon>Portuninae</taxon>
        <taxon>Portunus</taxon>
    </lineage>
</organism>
<evidence type="ECO:0000256" key="1">
    <source>
        <dbReference type="ARBA" id="ARBA00004123"/>
    </source>
</evidence>
<dbReference type="SUPFAM" id="SSF49879">
    <property type="entry name" value="SMAD/FHA domain"/>
    <property type="match status" value="1"/>
</dbReference>
<dbReference type="PROSITE" id="PS50006">
    <property type="entry name" value="FHA_DOMAIN"/>
    <property type="match status" value="1"/>
</dbReference>
<dbReference type="InterPro" id="IPR000253">
    <property type="entry name" value="FHA_dom"/>
</dbReference>
<keyword evidence="8" id="KW-1185">Reference proteome</keyword>
<evidence type="ECO:0000256" key="2">
    <source>
        <dbReference type="ARBA" id="ARBA00023015"/>
    </source>
</evidence>
<dbReference type="PANTHER" id="PTHR45881:SF7">
    <property type="entry name" value="CHECKPOINT SUPPRESSOR 1-LIKE, ISOFORM A-RELATED"/>
    <property type="match status" value="1"/>
</dbReference>
<feature type="domain" description="FHA" evidence="6">
    <location>
        <begin position="55"/>
        <end position="107"/>
    </location>
</feature>
<dbReference type="OrthoDB" id="6776451at2759"/>
<feature type="region of interest" description="Disordered" evidence="5">
    <location>
        <begin position="161"/>
        <end position="202"/>
    </location>
</feature>
<evidence type="ECO:0000259" key="6">
    <source>
        <dbReference type="PROSITE" id="PS50006"/>
    </source>
</evidence>
<dbReference type="CDD" id="cd22688">
    <property type="entry name" value="FHA_FOXK"/>
    <property type="match status" value="1"/>
</dbReference>
<evidence type="ECO:0000313" key="8">
    <source>
        <dbReference type="Proteomes" id="UP000324222"/>
    </source>
</evidence>
<evidence type="ECO:0000256" key="3">
    <source>
        <dbReference type="ARBA" id="ARBA00023163"/>
    </source>
</evidence>
<comment type="subcellular location">
    <subcellularLocation>
        <location evidence="1">Nucleus</location>
    </subcellularLocation>
</comment>
<evidence type="ECO:0000256" key="4">
    <source>
        <dbReference type="ARBA" id="ARBA00023242"/>
    </source>
</evidence>
<evidence type="ECO:0000256" key="5">
    <source>
        <dbReference type="SAM" id="MobiDB-lite"/>
    </source>
</evidence>
<dbReference type="PANTHER" id="PTHR45881">
    <property type="entry name" value="CHECKPOINT SUPPRESSOR 1-LIKE, ISOFORM A-RELATED"/>
    <property type="match status" value="1"/>
</dbReference>
<keyword evidence="2" id="KW-0805">Transcription regulation</keyword>
<dbReference type="Pfam" id="PF00498">
    <property type="entry name" value="FHA"/>
    <property type="match status" value="1"/>
</dbReference>
<dbReference type="EMBL" id="VSRR010000135">
    <property type="protein sequence ID" value="MPC10905.1"/>
    <property type="molecule type" value="Genomic_DNA"/>
</dbReference>
<protein>
    <submittedName>
        <fullName evidence="7">Forkhead box protein K1</fullName>
    </submittedName>
</protein>
<keyword evidence="4" id="KW-0539">Nucleus</keyword>